<dbReference type="Pfam" id="PF00291">
    <property type="entry name" value="PALP"/>
    <property type="match status" value="1"/>
</dbReference>
<dbReference type="InterPro" id="IPR050147">
    <property type="entry name" value="Ser/Thr_Dehydratase"/>
</dbReference>
<dbReference type="EC" id="4.3.1.19" evidence="6"/>
<dbReference type="CDD" id="cd01562">
    <property type="entry name" value="Thr-dehyd"/>
    <property type="match status" value="1"/>
</dbReference>
<gene>
    <name evidence="6" type="primary">tdcB_3</name>
    <name evidence="6" type="ORF">HDIA_2722</name>
</gene>
<evidence type="ECO:0000256" key="4">
    <source>
        <dbReference type="ARBA" id="ARBA00023239"/>
    </source>
</evidence>
<dbReference type="GO" id="GO:0003941">
    <property type="term" value="F:L-serine ammonia-lyase activity"/>
    <property type="evidence" value="ECO:0007669"/>
    <property type="project" value="TreeGrafter"/>
</dbReference>
<dbReference type="SUPFAM" id="SSF53686">
    <property type="entry name" value="Tryptophan synthase beta subunit-like PLP-dependent enzymes"/>
    <property type="match status" value="1"/>
</dbReference>
<dbReference type="GO" id="GO:0030170">
    <property type="term" value="F:pyridoxal phosphate binding"/>
    <property type="evidence" value="ECO:0007669"/>
    <property type="project" value="InterPro"/>
</dbReference>
<keyword evidence="3" id="KW-0663">Pyridoxal phosphate</keyword>
<dbReference type="Proteomes" id="UP000223606">
    <property type="component" value="Chromosome 1"/>
</dbReference>
<evidence type="ECO:0000313" key="7">
    <source>
        <dbReference type="Proteomes" id="UP000223606"/>
    </source>
</evidence>
<dbReference type="PANTHER" id="PTHR48078">
    <property type="entry name" value="THREONINE DEHYDRATASE, MITOCHONDRIAL-RELATED"/>
    <property type="match status" value="1"/>
</dbReference>
<evidence type="ECO:0000313" key="6">
    <source>
        <dbReference type="EMBL" id="SON56263.1"/>
    </source>
</evidence>
<dbReference type="InterPro" id="IPR001926">
    <property type="entry name" value="TrpB-like_PALP"/>
</dbReference>
<comment type="similarity">
    <text evidence="2">Belongs to the serine/threonine dehydratase family.</text>
</comment>
<evidence type="ECO:0000256" key="1">
    <source>
        <dbReference type="ARBA" id="ARBA00001933"/>
    </source>
</evidence>
<dbReference type="PANTHER" id="PTHR48078:SF6">
    <property type="entry name" value="L-THREONINE DEHYDRATASE CATABOLIC TDCB"/>
    <property type="match status" value="1"/>
</dbReference>
<reference evidence="7" key="1">
    <citation type="submission" date="2017-09" db="EMBL/GenBank/DDBJ databases">
        <title>Genome sequence of Nannocystis excedens DSM 71.</title>
        <authorList>
            <person name="Blom J."/>
        </authorList>
    </citation>
    <scope>NUCLEOTIDE SEQUENCE [LARGE SCALE GENOMIC DNA]</scope>
    <source>
        <strain evidence="7">type strain: E19</strain>
    </source>
</reference>
<dbReference type="InterPro" id="IPR000634">
    <property type="entry name" value="Ser/Thr_deHydtase_PyrdxlP-BS"/>
</dbReference>
<dbReference type="EMBL" id="LT960614">
    <property type="protein sequence ID" value="SON56263.1"/>
    <property type="molecule type" value="Genomic_DNA"/>
</dbReference>
<organism evidence="6 7">
    <name type="scientific">Hartmannibacter diazotrophicus</name>
    <dbReference type="NCBI Taxonomy" id="1482074"/>
    <lineage>
        <taxon>Bacteria</taxon>
        <taxon>Pseudomonadati</taxon>
        <taxon>Pseudomonadota</taxon>
        <taxon>Alphaproteobacteria</taxon>
        <taxon>Hyphomicrobiales</taxon>
        <taxon>Pleomorphomonadaceae</taxon>
        <taxon>Hartmannibacter</taxon>
    </lineage>
</organism>
<feature type="domain" description="Tryptophan synthase beta chain-like PALP" evidence="5">
    <location>
        <begin position="28"/>
        <end position="313"/>
    </location>
</feature>
<keyword evidence="7" id="KW-1185">Reference proteome</keyword>
<protein>
    <submittedName>
        <fullName evidence="6">L-threonine dehydratase catabolic TdcB</fullName>
        <ecNumber evidence="6">4.3.1.19</ecNumber>
    </submittedName>
</protein>
<name>A0A2C9D7P0_9HYPH</name>
<evidence type="ECO:0000259" key="5">
    <source>
        <dbReference type="Pfam" id="PF00291"/>
    </source>
</evidence>
<sequence length="327" mass="34025">MDTPTLTDLPVFADVEAASRRIAAEAVRTPLIRVFDRPEGRLFVKAECLQRTGSFKFRGAFNRLSMIPESQRAPGVVACSSGNHAQGVALAARILGMPATIVMPEDSPVIKVANTRDYGAEVVFYDRATEDREAIAEEIRAARGATFVHPYDDPGIIAGQGTAGLEIVQQLAEMGLRPDAVLASASGGGLTAGVSLALEALTPDCAVHTCEPAGFDDHARSLASGERLSNALKTGSVCDGLLANMPGHRTFAINSRTVTSGVAVTDEEALAAVAFAARRLKIVLEPSGAIGLAAILNGKIPLEGRTVVVIGTGGNIDDAMLGRALGL</sequence>
<dbReference type="GO" id="GO:0006567">
    <property type="term" value="P:L-threonine catabolic process"/>
    <property type="evidence" value="ECO:0007669"/>
    <property type="project" value="TreeGrafter"/>
</dbReference>
<dbReference type="Gene3D" id="3.40.50.1100">
    <property type="match status" value="2"/>
</dbReference>
<dbReference type="AlphaFoldDB" id="A0A2C9D7P0"/>
<comment type="cofactor">
    <cofactor evidence="1">
        <name>pyridoxal 5'-phosphate</name>
        <dbReference type="ChEBI" id="CHEBI:597326"/>
    </cofactor>
</comment>
<dbReference type="InterPro" id="IPR036052">
    <property type="entry name" value="TrpB-like_PALP_sf"/>
</dbReference>
<evidence type="ECO:0000256" key="2">
    <source>
        <dbReference type="ARBA" id="ARBA00010869"/>
    </source>
</evidence>
<dbReference type="GO" id="GO:0009097">
    <property type="term" value="P:isoleucine biosynthetic process"/>
    <property type="evidence" value="ECO:0007669"/>
    <property type="project" value="TreeGrafter"/>
</dbReference>
<dbReference type="GO" id="GO:0004794">
    <property type="term" value="F:threonine deaminase activity"/>
    <property type="evidence" value="ECO:0007669"/>
    <property type="project" value="UniProtKB-EC"/>
</dbReference>
<proteinExistence type="inferred from homology"/>
<dbReference type="KEGG" id="hdi:HDIA_2722"/>
<dbReference type="FunFam" id="3.40.50.1100:FF:000005">
    <property type="entry name" value="Threonine dehydratase catabolic"/>
    <property type="match status" value="1"/>
</dbReference>
<accession>A0A2C9D7P0</accession>
<keyword evidence="4 6" id="KW-0456">Lyase</keyword>
<dbReference type="GO" id="GO:0006565">
    <property type="term" value="P:L-serine catabolic process"/>
    <property type="evidence" value="ECO:0007669"/>
    <property type="project" value="TreeGrafter"/>
</dbReference>
<evidence type="ECO:0000256" key="3">
    <source>
        <dbReference type="ARBA" id="ARBA00022898"/>
    </source>
</evidence>
<dbReference type="PROSITE" id="PS00165">
    <property type="entry name" value="DEHYDRATASE_SER_THR"/>
    <property type="match status" value="1"/>
</dbReference>